<dbReference type="Pfam" id="PF13424">
    <property type="entry name" value="TPR_12"/>
    <property type="match status" value="1"/>
</dbReference>
<dbReference type="AlphaFoldDB" id="A0A1Y5SHP5"/>
<dbReference type="SUPFAM" id="SSF48452">
    <property type="entry name" value="TPR-like"/>
    <property type="match status" value="2"/>
</dbReference>
<evidence type="ECO:0000313" key="12">
    <source>
        <dbReference type="Proteomes" id="UP000193307"/>
    </source>
</evidence>
<comment type="subcellular location">
    <subcellularLocation>
        <location evidence="1">Cytoplasm</location>
        <location evidence="1">Cytoskeleton</location>
    </subcellularLocation>
</comment>
<evidence type="ECO:0000256" key="4">
    <source>
        <dbReference type="ARBA" id="ARBA00022701"/>
    </source>
</evidence>
<evidence type="ECO:0000256" key="6">
    <source>
        <dbReference type="ARBA" id="ARBA00022803"/>
    </source>
</evidence>
<dbReference type="InterPro" id="IPR019734">
    <property type="entry name" value="TPR_rpt"/>
</dbReference>
<evidence type="ECO:0000256" key="5">
    <source>
        <dbReference type="ARBA" id="ARBA00022737"/>
    </source>
</evidence>
<gene>
    <name evidence="11" type="ORF">PAM7971_01880</name>
</gene>
<keyword evidence="12" id="KW-1185">Reference proteome</keyword>
<dbReference type="STRING" id="658057.SAMN04488032_104197"/>
<evidence type="ECO:0000256" key="9">
    <source>
        <dbReference type="ARBA" id="ARBA00023212"/>
    </source>
</evidence>
<dbReference type="GO" id="GO:0005737">
    <property type="term" value="C:cytoplasm"/>
    <property type="evidence" value="ECO:0007669"/>
    <property type="project" value="TreeGrafter"/>
</dbReference>
<organism evidence="11 12">
    <name type="scientific">Pacificibacter marinus</name>
    <dbReference type="NCBI Taxonomy" id="658057"/>
    <lineage>
        <taxon>Bacteria</taxon>
        <taxon>Pseudomonadati</taxon>
        <taxon>Pseudomonadota</taxon>
        <taxon>Alphaproteobacteria</taxon>
        <taxon>Rhodobacterales</taxon>
        <taxon>Roseobacteraceae</taxon>
        <taxon>Pacificibacter</taxon>
    </lineage>
</organism>
<keyword evidence="5" id="KW-0677">Repeat</keyword>
<dbReference type="GO" id="GO:0019894">
    <property type="term" value="F:kinesin binding"/>
    <property type="evidence" value="ECO:0007669"/>
    <property type="project" value="TreeGrafter"/>
</dbReference>
<dbReference type="EMBL" id="FWFW01000005">
    <property type="protein sequence ID" value="SLN41045.1"/>
    <property type="molecule type" value="Genomic_DNA"/>
</dbReference>
<evidence type="ECO:0000256" key="8">
    <source>
        <dbReference type="ARBA" id="ARBA00023175"/>
    </source>
</evidence>
<feature type="coiled-coil region" evidence="10">
    <location>
        <begin position="52"/>
        <end position="86"/>
    </location>
</feature>
<evidence type="ECO:0000313" key="11">
    <source>
        <dbReference type="EMBL" id="SLN41045.1"/>
    </source>
</evidence>
<keyword evidence="3" id="KW-0963">Cytoplasm</keyword>
<sequence>MALGPKTDNLIEGGDGNAQVGHNSGTITIGYTIEQHEAALERTLERERGHLKLAHGAELERIQRDMAELQSRLDNKEKDYSERVEELFEYKQKLERFSNQIEKDKLDAAQKALDRGDDTLAEALFKEVLETVRNRREDAEQEEAELEFELGKIAERKILWHDACAHYKRAVGLHETLGNLNAYARMTWRLAKGQEAVDAHVKIRDLTAKEFGENSNEYATQLNNLAIVLKAQGQLGEAETLFREAIAIAEKTLGVEHPAYAARLNNLAGVLKEQRQFGEAETLYRKALAIDAKTIGVDHPDYATHLNNLARVLEVQGQFGEAETLYREALAIEEKTIGLAHPDYARSLNNLGGVLFAQGLYEDAETLSRQAIKIAEAALGAEHPSTIQGRKNLEILIANSKL</sequence>
<name>A0A1Y5SHP5_9RHOB</name>
<dbReference type="RefSeq" id="WP_085849034.1">
    <property type="nucleotide sequence ID" value="NZ_FNZV01000004.1"/>
</dbReference>
<dbReference type="GO" id="GO:0005871">
    <property type="term" value="C:kinesin complex"/>
    <property type="evidence" value="ECO:0007669"/>
    <property type="project" value="InterPro"/>
</dbReference>
<keyword evidence="8" id="KW-0505">Motor protein</keyword>
<dbReference type="OrthoDB" id="9787760at2"/>
<feature type="coiled-coil region" evidence="10">
    <location>
        <begin position="122"/>
        <end position="156"/>
    </location>
</feature>
<dbReference type="Pfam" id="PF13374">
    <property type="entry name" value="TPR_10"/>
    <property type="match status" value="2"/>
</dbReference>
<accession>A0A1Y5SHP5</accession>
<dbReference type="PANTHER" id="PTHR45783">
    <property type="entry name" value="KINESIN LIGHT CHAIN"/>
    <property type="match status" value="1"/>
</dbReference>
<keyword evidence="4" id="KW-0493">Microtubule</keyword>
<comment type="similarity">
    <text evidence="2">Belongs to the kinesin light chain family.</text>
</comment>
<evidence type="ECO:0000256" key="3">
    <source>
        <dbReference type="ARBA" id="ARBA00022490"/>
    </source>
</evidence>
<evidence type="ECO:0000256" key="2">
    <source>
        <dbReference type="ARBA" id="ARBA00009622"/>
    </source>
</evidence>
<dbReference type="Proteomes" id="UP000193307">
    <property type="component" value="Unassembled WGS sequence"/>
</dbReference>
<dbReference type="Gene3D" id="1.25.40.10">
    <property type="entry name" value="Tetratricopeptide repeat domain"/>
    <property type="match status" value="2"/>
</dbReference>
<dbReference type="GO" id="GO:0005874">
    <property type="term" value="C:microtubule"/>
    <property type="evidence" value="ECO:0007669"/>
    <property type="project" value="UniProtKB-KW"/>
</dbReference>
<reference evidence="11 12" key="1">
    <citation type="submission" date="2017-03" db="EMBL/GenBank/DDBJ databases">
        <authorList>
            <person name="Afonso C.L."/>
            <person name="Miller P.J."/>
            <person name="Scott M.A."/>
            <person name="Spackman E."/>
            <person name="Goraichik I."/>
            <person name="Dimitrov K.M."/>
            <person name="Suarez D.L."/>
            <person name="Swayne D.E."/>
        </authorList>
    </citation>
    <scope>NUCLEOTIDE SEQUENCE [LARGE SCALE GENOMIC DNA]</scope>
    <source>
        <strain evidence="11 12">CECT 7971</strain>
    </source>
</reference>
<keyword evidence="6" id="KW-0802">TPR repeat</keyword>
<evidence type="ECO:0000256" key="10">
    <source>
        <dbReference type="SAM" id="Coils"/>
    </source>
</evidence>
<keyword evidence="9" id="KW-0206">Cytoskeleton</keyword>
<evidence type="ECO:0000256" key="1">
    <source>
        <dbReference type="ARBA" id="ARBA00004245"/>
    </source>
</evidence>
<dbReference type="GO" id="GO:0007018">
    <property type="term" value="P:microtubule-based movement"/>
    <property type="evidence" value="ECO:0007669"/>
    <property type="project" value="TreeGrafter"/>
</dbReference>
<protein>
    <submittedName>
        <fullName evidence="11">Tetratricopeptide repeat protein</fullName>
    </submittedName>
</protein>
<keyword evidence="7 10" id="KW-0175">Coiled coil</keyword>
<dbReference type="InterPro" id="IPR011990">
    <property type="entry name" value="TPR-like_helical_dom_sf"/>
</dbReference>
<proteinExistence type="inferred from homology"/>
<dbReference type="PRINTS" id="PR00381">
    <property type="entry name" value="KINESINLIGHT"/>
</dbReference>
<dbReference type="SMART" id="SM00028">
    <property type="entry name" value="TPR"/>
    <property type="match status" value="5"/>
</dbReference>
<evidence type="ECO:0000256" key="7">
    <source>
        <dbReference type="ARBA" id="ARBA00023054"/>
    </source>
</evidence>
<dbReference type="InterPro" id="IPR002151">
    <property type="entry name" value="Kinesin_light"/>
</dbReference>
<dbReference type="PANTHER" id="PTHR45783:SF3">
    <property type="entry name" value="KINESIN LIGHT CHAIN"/>
    <property type="match status" value="1"/>
</dbReference>